<feature type="coiled-coil region" evidence="1">
    <location>
        <begin position="124"/>
        <end position="165"/>
    </location>
</feature>
<feature type="region of interest" description="Disordered" evidence="2">
    <location>
        <begin position="184"/>
        <end position="242"/>
    </location>
</feature>
<evidence type="ECO:0000256" key="2">
    <source>
        <dbReference type="SAM" id="MobiDB-lite"/>
    </source>
</evidence>
<accession>A0A9P4U1R9</accession>
<proteinExistence type="predicted"/>
<gene>
    <name evidence="3" type="ORF">EJ08DRAFT_94995</name>
</gene>
<dbReference type="AlphaFoldDB" id="A0A9P4U1R9"/>
<keyword evidence="4" id="KW-1185">Reference proteome</keyword>
<evidence type="ECO:0000256" key="1">
    <source>
        <dbReference type="SAM" id="Coils"/>
    </source>
</evidence>
<keyword evidence="1" id="KW-0175">Coiled coil</keyword>
<reference evidence="3" key="1">
    <citation type="journal article" date="2020" name="Stud. Mycol.">
        <title>101 Dothideomycetes genomes: a test case for predicting lifestyles and emergence of pathogens.</title>
        <authorList>
            <person name="Haridas S."/>
            <person name="Albert R."/>
            <person name="Binder M."/>
            <person name="Bloem J."/>
            <person name="Labutti K."/>
            <person name="Salamov A."/>
            <person name="Andreopoulos B."/>
            <person name="Baker S."/>
            <person name="Barry K."/>
            <person name="Bills G."/>
            <person name="Bluhm B."/>
            <person name="Cannon C."/>
            <person name="Castanera R."/>
            <person name="Culley D."/>
            <person name="Daum C."/>
            <person name="Ezra D."/>
            <person name="Gonzalez J."/>
            <person name="Henrissat B."/>
            <person name="Kuo A."/>
            <person name="Liang C."/>
            <person name="Lipzen A."/>
            <person name="Lutzoni F."/>
            <person name="Magnuson J."/>
            <person name="Mondo S."/>
            <person name="Nolan M."/>
            <person name="Ohm R."/>
            <person name="Pangilinan J."/>
            <person name="Park H.-J."/>
            <person name="Ramirez L."/>
            <person name="Alfaro M."/>
            <person name="Sun H."/>
            <person name="Tritt A."/>
            <person name="Yoshinaga Y."/>
            <person name="Zwiers L.-H."/>
            <person name="Turgeon B."/>
            <person name="Goodwin S."/>
            <person name="Spatafora J."/>
            <person name="Crous P."/>
            <person name="Grigoriev I."/>
        </authorList>
    </citation>
    <scope>NUCLEOTIDE SEQUENCE</scope>
    <source>
        <strain evidence="3">CBS 130266</strain>
    </source>
</reference>
<dbReference type="EMBL" id="MU007022">
    <property type="protein sequence ID" value="KAF2433207.1"/>
    <property type="molecule type" value="Genomic_DNA"/>
</dbReference>
<dbReference type="Proteomes" id="UP000800235">
    <property type="component" value="Unassembled WGS sequence"/>
</dbReference>
<evidence type="ECO:0000313" key="4">
    <source>
        <dbReference type="Proteomes" id="UP000800235"/>
    </source>
</evidence>
<organism evidence="3 4">
    <name type="scientific">Tothia fuscella</name>
    <dbReference type="NCBI Taxonomy" id="1048955"/>
    <lineage>
        <taxon>Eukaryota</taxon>
        <taxon>Fungi</taxon>
        <taxon>Dikarya</taxon>
        <taxon>Ascomycota</taxon>
        <taxon>Pezizomycotina</taxon>
        <taxon>Dothideomycetes</taxon>
        <taxon>Pleosporomycetidae</taxon>
        <taxon>Venturiales</taxon>
        <taxon>Cylindrosympodiaceae</taxon>
        <taxon>Tothia</taxon>
    </lineage>
</organism>
<feature type="compositionally biased region" description="Basic and acidic residues" evidence="2">
    <location>
        <begin position="205"/>
        <end position="231"/>
    </location>
</feature>
<name>A0A9P4U1R9_9PEZI</name>
<comment type="caution">
    <text evidence="3">The sequence shown here is derived from an EMBL/GenBank/DDBJ whole genome shotgun (WGS) entry which is preliminary data.</text>
</comment>
<evidence type="ECO:0000313" key="3">
    <source>
        <dbReference type="EMBL" id="KAF2433207.1"/>
    </source>
</evidence>
<protein>
    <submittedName>
        <fullName evidence="3">Uncharacterized protein</fullName>
    </submittedName>
</protein>
<feature type="region of interest" description="Disordered" evidence="2">
    <location>
        <begin position="1"/>
        <end position="43"/>
    </location>
</feature>
<feature type="compositionally biased region" description="Acidic residues" evidence="2">
    <location>
        <begin position="10"/>
        <end position="33"/>
    </location>
</feature>
<sequence>MVSEISCGSDADDVDGEGQEGEDEVDDKDEAPDEAAASNAESFSVNIPPFTTVENWLDTIEHRLKSVQTTTLNQLSILLHDNECKSTGFHAKSQIQRRFERSLNIDEQAITELRLQRWNQNMYAKKYAKERAENKARIERLELELQISQKEVEHLKEKNANATRNMFDPGLVKSGMKRQRALRDVTGEMSDSPNKLPKLIGGAEMENRESIENAETEMPKMTEDAETETPKALEGTGMGRPK</sequence>